<gene>
    <name evidence="1" type="ORF">MANES_02G065900v8</name>
</gene>
<dbReference type="EMBL" id="CM004388">
    <property type="protein sequence ID" value="KAG8659710.1"/>
    <property type="molecule type" value="Genomic_DNA"/>
</dbReference>
<reference evidence="2" key="1">
    <citation type="journal article" date="2016" name="Nat. Biotechnol.">
        <title>Sequencing wild and cultivated cassava and related species reveals extensive interspecific hybridization and genetic diversity.</title>
        <authorList>
            <person name="Bredeson J.V."/>
            <person name="Lyons J.B."/>
            <person name="Prochnik S.E."/>
            <person name="Wu G.A."/>
            <person name="Ha C.M."/>
            <person name="Edsinger-Gonzales E."/>
            <person name="Grimwood J."/>
            <person name="Schmutz J."/>
            <person name="Rabbi I.Y."/>
            <person name="Egesi C."/>
            <person name="Nauluvula P."/>
            <person name="Lebot V."/>
            <person name="Ndunguru J."/>
            <person name="Mkamilo G."/>
            <person name="Bart R.S."/>
            <person name="Setter T.L."/>
            <person name="Gleadow R.M."/>
            <person name="Kulakow P."/>
            <person name="Ferguson M.E."/>
            <person name="Rounsley S."/>
            <person name="Rokhsar D.S."/>
        </authorList>
    </citation>
    <scope>NUCLEOTIDE SEQUENCE [LARGE SCALE GENOMIC DNA]</scope>
    <source>
        <strain evidence="2">cv. AM560-2</strain>
    </source>
</reference>
<name>A0ACB7I4N9_MANES</name>
<evidence type="ECO:0000313" key="1">
    <source>
        <dbReference type="EMBL" id="KAG8659710.1"/>
    </source>
</evidence>
<evidence type="ECO:0000313" key="2">
    <source>
        <dbReference type="Proteomes" id="UP000091857"/>
    </source>
</evidence>
<sequence>MPIQLLLFLPLTIALASTGFQNFPGRTTSTRTTCRLSNPLIGEDDGRIYTCCERNFLAFESNGSIAWKLHLAYTCNASLPPVHGGRGKIFLVAENRVLNINFLDLGTSLPTKEVFFGQEDAGEIIGLAVSTLSSSVFINFRNQGLFAYLIGGQGQLLWSIGPMISQFGYRLGCRKDVTDCYFNSVPVIDQCEGSIYISNTAGELYSLSIRSPHFNWIQDLSSFDKDFTATPGNNAHLYVTVPIKALVLALDVSTGNILWQKSIGPLNAAALVPVVDSKGWVSIGSLDGFLYSISPTGDVKKFAKASVLNHVIQVSPFLDCSGYAVYISQAEMEGKFSQVIGEYNYVSALRPKGVVFTLLVPATGSVYWSEMHPGQFSSLLSQSDLQGFVLDEGILLAFITASRTGNALPCRSKYEKLLSSCSQATPKHVRIYTGDERTIMLFLIFESIALVVLGGLVRFCCVFWSKKKIQGQGLGDFLEKRRSLQLKKKAFDRTITELKQKAAEEAVANEVIEELGDLVRERQGIERKLSTTYSLGRDGNGQKSKSLLPVHDGKTTRSYSFQSAKKESVTIFHTLSDTTSGESSSEGDYSSWINAQEDNQSAATAKAQAKAKVKAKAPIEVDSSSDDGNCTQGSQSSSGPASCPDDMELCYEGNVVELTQTSGRSILKGKTLSSTN</sequence>
<accession>A0ACB7I4N9</accession>
<protein>
    <submittedName>
        <fullName evidence="1">Uncharacterized protein</fullName>
    </submittedName>
</protein>
<organism evidence="1 2">
    <name type="scientific">Manihot esculenta</name>
    <name type="common">Cassava</name>
    <name type="synonym">Jatropha manihot</name>
    <dbReference type="NCBI Taxonomy" id="3983"/>
    <lineage>
        <taxon>Eukaryota</taxon>
        <taxon>Viridiplantae</taxon>
        <taxon>Streptophyta</taxon>
        <taxon>Embryophyta</taxon>
        <taxon>Tracheophyta</taxon>
        <taxon>Spermatophyta</taxon>
        <taxon>Magnoliopsida</taxon>
        <taxon>eudicotyledons</taxon>
        <taxon>Gunneridae</taxon>
        <taxon>Pentapetalae</taxon>
        <taxon>rosids</taxon>
        <taxon>fabids</taxon>
        <taxon>Malpighiales</taxon>
        <taxon>Euphorbiaceae</taxon>
        <taxon>Crotonoideae</taxon>
        <taxon>Manihoteae</taxon>
        <taxon>Manihot</taxon>
    </lineage>
</organism>
<dbReference type="Proteomes" id="UP000091857">
    <property type="component" value="Chromosome 2"/>
</dbReference>
<proteinExistence type="predicted"/>
<comment type="caution">
    <text evidence="1">The sequence shown here is derived from an EMBL/GenBank/DDBJ whole genome shotgun (WGS) entry which is preliminary data.</text>
</comment>
<keyword evidence="2" id="KW-1185">Reference proteome</keyword>